<dbReference type="Proteomes" id="UP000282087">
    <property type="component" value="Unassembled WGS sequence"/>
</dbReference>
<evidence type="ECO:0000313" key="3">
    <source>
        <dbReference type="Proteomes" id="UP000282087"/>
    </source>
</evidence>
<dbReference type="Proteomes" id="UP000286097">
    <property type="component" value="Unassembled WGS sequence"/>
</dbReference>
<gene>
    <name evidence="2" type="ORF">DD237_001771</name>
    <name evidence="1" type="ORF">DD238_000874</name>
</gene>
<dbReference type="EMBL" id="QKXF01000054">
    <property type="protein sequence ID" value="RQM18455.1"/>
    <property type="molecule type" value="Genomic_DNA"/>
</dbReference>
<dbReference type="VEuPathDB" id="FungiDB:DD237_001771"/>
<dbReference type="EMBL" id="QLLG01000007">
    <property type="protein sequence ID" value="RMX70032.1"/>
    <property type="molecule type" value="Genomic_DNA"/>
</dbReference>
<comment type="caution">
    <text evidence="1">The sequence shown here is derived from an EMBL/GenBank/DDBJ whole genome shotgun (WGS) entry which is preliminary data.</text>
</comment>
<evidence type="ECO:0000313" key="1">
    <source>
        <dbReference type="EMBL" id="RMX70032.1"/>
    </source>
</evidence>
<name>A0A3M6VUR1_9STRA</name>
<keyword evidence="3" id="KW-1185">Reference proteome</keyword>
<proteinExistence type="predicted"/>
<organism evidence="1 3">
    <name type="scientific">Peronospora effusa</name>
    <dbReference type="NCBI Taxonomy" id="542832"/>
    <lineage>
        <taxon>Eukaryota</taxon>
        <taxon>Sar</taxon>
        <taxon>Stramenopiles</taxon>
        <taxon>Oomycota</taxon>
        <taxon>Peronosporomycetes</taxon>
        <taxon>Peronosporales</taxon>
        <taxon>Peronosporaceae</taxon>
        <taxon>Peronospora</taxon>
    </lineage>
</organism>
<evidence type="ECO:0000313" key="4">
    <source>
        <dbReference type="Proteomes" id="UP000286097"/>
    </source>
</evidence>
<protein>
    <submittedName>
        <fullName evidence="1">Uncharacterized protein</fullName>
    </submittedName>
</protein>
<reference evidence="3 4" key="1">
    <citation type="submission" date="2018-06" db="EMBL/GenBank/DDBJ databases">
        <title>Comparative genomics of downy mildews reveals potential adaptations to biotrophy.</title>
        <authorList>
            <person name="Fletcher K."/>
            <person name="Klosterman S.J."/>
            <person name="Derevnina L."/>
            <person name="Martin F."/>
            <person name="Koike S."/>
            <person name="Reyes Chin-Wo S."/>
            <person name="Mou B."/>
            <person name="Michelmore R."/>
        </authorList>
    </citation>
    <scope>NUCLEOTIDE SEQUENCE [LARGE SCALE GENOMIC DNA]</scope>
    <source>
        <strain evidence="2 4">R13</strain>
        <strain evidence="1 3">R14</strain>
    </source>
</reference>
<accession>A0A3M6VUR1</accession>
<evidence type="ECO:0000313" key="2">
    <source>
        <dbReference type="EMBL" id="RQM18455.1"/>
    </source>
</evidence>
<sequence length="101" mass="11355">MIYKVVAVVGVLGVSPRVKYQGKEQNDREIHGVGYTRASKKHRRIAPNASALESIVLGTARSRDRMDERERARAKKKLKDLNATAKTSETFTVDKAVKMDR</sequence>
<dbReference type="AlphaFoldDB" id="A0A3M6VUR1"/>